<sequence>MFVALGIAVVQLLWVQVVQAPKLSAEAANQRAITVIDPATRGSISDRNGNPIAFTMEAKALTFQPVRVRKEIEEAAVKAGKDPKVADRLKEIAKGIHKALGDTAAEKDLLAKLKSDETFVYLARSVDPNIAAKIVDEFPEVGLERQDIREYPGGSLAANIVGATGWDGHGLLGLEDSLDSTLAGTDGSQTYDRGSDGAVIPGSWRDKQPAVNGSSVELTLDSDLQYYVQQQTQLAKDASGAKNASVVVLDSHTGDVLAMANDNTFNPSIGVANNGKAEMGNLPVSTPFEPGSVNKIVTAAAAVEYGLTTPDEVLQVPGGIQMSGVTVRDAWEHGVAPYTSTGVFGKSSNVGTLMLAQRVGEDRFADMLEKFGLGQRTDVGLPGESAGDVPSRDQWSGGTFANLPIGQGLSMTLLQMTGMYQAIANDGVRIPPRIVRATVDADGNRTRAEHPEGIEVVSPKTAATVRDMFRSVTQRDPMGYQQGTGAAAGVEGYQVSGKTGTAQQVDPACKCYSNSNYWITFAGIAPADNPRFVIGIMLDAPVRSADGSGGQSAAPLFHNIASWMLQRDKVPLSADPGPRLVLQAD</sequence>
<dbReference type="Proteomes" id="UP000199417">
    <property type="component" value="Unassembled WGS sequence"/>
</dbReference>
<dbReference type="SUPFAM" id="SSF56519">
    <property type="entry name" value="Penicillin binding protein dimerisation domain"/>
    <property type="match status" value="1"/>
</dbReference>
<feature type="domain" description="Penicillin-binding protein transpeptidase" evidence="4">
    <location>
        <begin position="245"/>
        <end position="561"/>
    </location>
</feature>
<dbReference type="SUPFAM" id="SSF56601">
    <property type="entry name" value="beta-lactamase/transpeptidase-like"/>
    <property type="match status" value="1"/>
</dbReference>
<dbReference type="AlphaFoldDB" id="A0A1G7BHT4"/>
<dbReference type="InterPro" id="IPR001460">
    <property type="entry name" value="PCN-bd_Tpept"/>
</dbReference>
<evidence type="ECO:0000259" key="4">
    <source>
        <dbReference type="Pfam" id="PF00905"/>
    </source>
</evidence>
<dbReference type="GO" id="GO:0008658">
    <property type="term" value="F:penicillin binding"/>
    <property type="evidence" value="ECO:0007669"/>
    <property type="project" value="InterPro"/>
</dbReference>
<dbReference type="InterPro" id="IPR050515">
    <property type="entry name" value="Beta-lactam/transpept"/>
</dbReference>
<dbReference type="Gene3D" id="3.30.450.330">
    <property type="match status" value="1"/>
</dbReference>
<reference evidence="6 7" key="1">
    <citation type="submission" date="2016-10" db="EMBL/GenBank/DDBJ databases">
        <authorList>
            <person name="de Groot N.N."/>
        </authorList>
    </citation>
    <scope>NUCLEOTIDE SEQUENCE [LARGE SCALE GENOMIC DNA]</scope>
    <source>
        <strain evidence="6 7">JCM 11308</strain>
    </source>
</reference>
<keyword evidence="6" id="KW-0131">Cell cycle</keyword>
<organism evidence="6 7">
    <name type="scientific">Rhodococcus tukisamuensis</name>
    <dbReference type="NCBI Taxonomy" id="168276"/>
    <lineage>
        <taxon>Bacteria</taxon>
        <taxon>Bacillati</taxon>
        <taxon>Actinomycetota</taxon>
        <taxon>Actinomycetes</taxon>
        <taxon>Mycobacteriales</taxon>
        <taxon>Nocardiaceae</taxon>
        <taxon>Rhodococcus</taxon>
    </lineage>
</organism>
<name>A0A1G7BHT4_9NOCA</name>
<dbReference type="PANTHER" id="PTHR30627">
    <property type="entry name" value="PEPTIDOGLYCAN D,D-TRANSPEPTIDASE"/>
    <property type="match status" value="1"/>
</dbReference>
<dbReference type="EMBL" id="FNAB01000013">
    <property type="protein sequence ID" value="SDE26624.1"/>
    <property type="molecule type" value="Genomic_DNA"/>
</dbReference>
<dbReference type="InterPro" id="IPR012338">
    <property type="entry name" value="Beta-lactam/transpept-like"/>
</dbReference>
<evidence type="ECO:0000256" key="2">
    <source>
        <dbReference type="ARBA" id="ARBA00007171"/>
    </source>
</evidence>
<dbReference type="GO" id="GO:0071555">
    <property type="term" value="P:cell wall organization"/>
    <property type="evidence" value="ECO:0007669"/>
    <property type="project" value="TreeGrafter"/>
</dbReference>
<feature type="domain" description="Penicillin-binding protein dimerisation" evidence="5">
    <location>
        <begin position="37"/>
        <end position="200"/>
    </location>
</feature>
<dbReference type="GO" id="GO:0005886">
    <property type="term" value="C:plasma membrane"/>
    <property type="evidence" value="ECO:0007669"/>
    <property type="project" value="TreeGrafter"/>
</dbReference>
<accession>A0A1G7BHT4</accession>
<comment type="subcellular location">
    <subcellularLocation>
        <location evidence="1">Membrane</location>
    </subcellularLocation>
</comment>
<evidence type="ECO:0000256" key="3">
    <source>
        <dbReference type="ARBA" id="ARBA00023136"/>
    </source>
</evidence>
<gene>
    <name evidence="6" type="ORF">SAMN05444580_11349</name>
</gene>
<proteinExistence type="inferred from homology"/>
<dbReference type="GO" id="GO:0051301">
    <property type="term" value="P:cell division"/>
    <property type="evidence" value="ECO:0007669"/>
    <property type="project" value="UniProtKB-KW"/>
</dbReference>
<dbReference type="InterPro" id="IPR005311">
    <property type="entry name" value="PBP_dimer"/>
</dbReference>
<dbReference type="Gene3D" id="3.90.1310.10">
    <property type="entry name" value="Penicillin-binding protein 2a (Domain 2)"/>
    <property type="match status" value="1"/>
</dbReference>
<comment type="similarity">
    <text evidence="2">Belongs to the transpeptidase family.</text>
</comment>
<evidence type="ECO:0000313" key="7">
    <source>
        <dbReference type="Proteomes" id="UP000199417"/>
    </source>
</evidence>
<keyword evidence="7" id="KW-1185">Reference proteome</keyword>
<evidence type="ECO:0000256" key="1">
    <source>
        <dbReference type="ARBA" id="ARBA00004370"/>
    </source>
</evidence>
<keyword evidence="3" id="KW-0472">Membrane</keyword>
<dbReference type="Gene3D" id="3.40.710.10">
    <property type="entry name" value="DD-peptidase/beta-lactamase superfamily"/>
    <property type="match status" value="1"/>
</dbReference>
<dbReference type="Pfam" id="PF03717">
    <property type="entry name" value="PBP_dimer"/>
    <property type="match status" value="1"/>
</dbReference>
<dbReference type="STRING" id="168276.SAMN05444580_11349"/>
<keyword evidence="6" id="KW-0132">Cell division</keyword>
<evidence type="ECO:0000259" key="5">
    <source>
        <dbReference type="Pfam" id="PF03717"/>
    </source>
</evidence>
<dbReference type="PANTHER" id="PTHR30627:SF1">
    <property type="entry name" value="PEPTIDOGLYCAN D,D-TRANSPEPTIDASE FTSI"/>
    <property type="match status" value="1"/>
</dbReference>
<dbReference type="Pfam" id="PF00905">
    <property type="entry name" value="Transpeptidase"/>
    <property type="match status" value="1"/>
</dbReference>
<dbReference type="InterPro" id="IPR036138">
    <property type="entry name" value="PBP_dimer_sf"/>
</dbReference>
<evidence type="ECO:0000313" key="6">
    <source>
        <dbReference type="EMBL" id="SDE26624.1"/>
    </source>
</evidence>
<protein>
    <submittedName>
        <fullName evidence="6">Cell division protein FtsI (Penicillin-binding protein 3)</fullName>
    </submittedName>
</protein>